<proteinExistence type="inferred from homology"/>
<protein>
    <recommendedName>
        <fullName evidence="13">Hexose transporter 1</fullName>
    </recommendedName>
</protein>
<name>A0A397BHY3_APHAT</name>
<feature type="transmembrane region" description="Helical" evidence="16">
    <location>
        <begin position="359"/>
        <end position="382"/>
    </location>
</feature>
<dbReference type="InterPro" id="IPR003663">
    <property type="entry name" value="Sugar/inositol_transpt"/>
</dbReference>
<dbReference type="PANTHER" id="PTHR23503">
    <property type="entry name" value="SOLUTE CARRIER FAMILY 2"/>
    <property type="match status" value="1"/>
</dbReference>
<dbReference type="Gene3D" id="1.20.1250.20">
    <property type="entry name" value="MFS general substrate transporter like domains"/>
    <property type="match status" value="1"/>
</dbReference>
<keyword evidence="5 16" id="KW-1133">Transmembrane helix</keyword>
<comment type="subunit">
    <text evidence="2">Homodimer.</text>
</comment>
<keyword evidence="4 16" id="KW-0812">Transmembrane</keyword>
<comment type="caution">
    <text evidence="19">The sequence shown here is derived from an EMBL/GenBank/DDBJ whole genome shotgun (WGS) entry which is preliminary data.</text>
</comment>
<dbReference type="PROSITE" id="PS00216">
    <property type="entry name" value="SUGAR_TRANSPORT_1"/>
    <property type="match status" value="1"/>
</dbReference>
<comment type="catalytic activity">
    <reaction evidence="12">
        <text>D-fructose(out) = D-fructose(in)</text>
        <dbReference type="Rhea" id="RHEA:60372"/>
        <dbReference type="ChEBI" id="CHEBI:37721"/>
    </reaction>
    <physiologicalReaction direction="left-to-right" evidence="12">
        <dbReference type="Rhea" id="RHEA:60373"/>
    </physiologicalReaction>
</comment>
<evidence type="ECO:0000256" key="10">
    <source>
        <dbReference type="ARBA" id="ARBA00044662"/>
    </source>
</evidence>
<dbReference type="InterPro" id="IPR045263">
    <property type="entry name" value="GLUT"/>
</dbReference>
<feature type="transmembrane region" description="Helical" evidence="16">
    <location>
        <begin position="188"/>
        <end position="204"/>
    </location>
</feature>
<feature type="domain" description="Major facilitator superfamily (MFS) profile" evidence="17">
    <location>
        <begin position="106"/>
        <end position="540"/>
    </location>
</feature>
<dbReference type="EMBL" id="QUTD01010411">
    <property type="protein sequence ID" value="RHY41118.1"/>
    <property type="molecule type" value="Genomic_DNA"/>
</dbReference>
<gene>
    <name evidence="19" type="ORF">DYB25_001283</name>
    <name evidence="23" type="ORF">DYB26_010879</name>
    <name evidence="20" type="ORF">DYB30_011179</name>
    <name evidence="22" type="ORF">DYB34_000367</name>
    <name evidence="18" type="ORF">DYB36_012715</name>
    <name evidence="21" type="ORF">DYB38_012076</name>
</gene>
<evidence type="ECO:0000256" key="3">
    <source>
        <dbReference type="ARBA" id="ARBA00022448"/>
    </source>
</evidence>
<evidence type="ECO:0000256" key="4">
    <source>
        <dbReference type="ARBA" id="ARBA00022692"/>
    </source>
</evidence>
<evidence type="ECO:0000259" key="17">
    <source>
        <dbReference type="PROSITE" id="PS50850"/>
    </source>
</evidence>
<evidence type="ECO:0000313" key="18">
    <source>
        <dbReference type="EMBL" id="RHY12659.1"/>
    </source>
</evidence>
<dbReference type="InterPro" id="IPR005829">
    <property type="entry name" value="Sugar_transporter_CS"/>
</dbReference>
<feature type="transmembrane region" description="Helical" evidence="16">
    <location>
        <begin position="394"/>
        <end position="412"/>
    </location>
</feature>
<dbReference type="InterPro" id="IPR036259">
    <property type="entry name" value="MFS_trans_sf"/>
</dbReference>
<feature type="transmembrane region" description="Helical" evidence="16">
    <location>
        <begin position="485"/>
        <end position="504"/>
    </location>
</feature>
<evidence type="ECO:0000313" key="28">
    <source>
        <dbReference type="Proteomes" id="UP000283543"/>
    </source>
</evidence>
<evidence type="ECO:0000313" key="24">
    <source>
        <dbReference type="Proteomes" id="UP000265427"/>
    </source>
</evidence>
<feature type="transmembrane region" description="Helical" evidence="16">
    <location>
        <begin position="96"/>
        <end position="121"/>
    </location>
</feature>
<dbReference type="PROSITE" id="PS00217">
    <property type="entry name" value="SUGAR_TRANSPORT_2"/>
    <property type="match status" value="1"/>
</dbReference>
<dbReference type="SUPFAM" id="SSF103473">
    <property type="entry name" value="MFS general substrate transporter"/>
    <property type="match status" value="1"/>
</dbReference>
<dbReference type="EMBL" id="QUSZ01004805">
    <property type="protein sequence ID" value="RHY12659.1"/>
    <property type="molecule type" value="Genomic_DNA"/>
</dbReference>
<evidence type="ECO:0000313" key="20">
    <source>
        <dbReference type="EMBL" id="RHY41118.1"/>
    </source>
</evidence>
<dbReference type="EMBL" id="QUTA01004980">
    <property type="protein sequence ID" value="RHY17655.1"/>
    <property type="molecule type" value="Genomic_DNA"/>
</dbReference>
<evidence type="ECO:0000313" key="22">
    <source>
        <dbReference type="EMBL" id="RHY58329.1"/>
    </source>
</evidence>
<dbReference type="GO" id="GO:0016020">
    <property type="term" value="C:membrane"/>
    <property type="evidence" value="ECO:0007669"/>
    <property type="project" value="UniProtKB-SubCell"/>
</dbReference>
<accession>A0A397BHY3</accession>
<feature type="region of interest" description="Disordered" evidence="15">
    <location>
        <begin position="1"/>
        <end position="40"/>
    </location>
</feature>
<evidence type="ECO:0000256" key="6">
    <source>
        <dbReference type="ARBA" id="ARBA00023136"/>
    </source>
</evidence>
<evidence type="ECO:0000256" key="7">
    <source>
        <dbReference type="ARBA" id="ARBA00044637"/>
    </source>
</evidence>
<evidence type="ECO:0000256" key="11">
    <source>
        <dbReference type="ARBA" id="ARBA00044668"/>
    </source>
</evidence>
<evidence type="ECO:0000256" key="15">
    <source>
        <dbReference type="SAM" id="MobiDB-lite"/>
    </source>
</evidence>
<dbReference type="NCBIfam" id="TIGR00879">
    <property type="entry name" value="SP"/>
    <property type="match status" value="1"/>
</dbReference>
<feature type="compositionally biased region" description="Low complexity" evidence="15">
    <location>
        <begin position="1"/>
        <end position="10"/>
    </location>
</feature>
<dbReference type="Proteomes" id="UP000266643">
    <property type="component" value="Unassembled WGS sequence"/>
</dbReference>
<comment type="catalytic activity">
    <reaction evidence="11">
        <text>D-glucosamine(out) = D-glucosamine(in)</text>
        <dbReference type="Rhea" id="RHEA:78423"/>
        <dbReference type="ChEBI" id="CHEBI:58723"/>
    </reaction>
    <physiologicalReaction direction="left-to-right" evidence="11">
        <dbReference type="Rhea" id="RHEA:78424"/>
    </physiologicalReaction>
</comment>
<comment type="similarity">
    <text evidence="14">Belongs to the major facilitator superfamily. Sugar transporter (TC 2.A.1.1) family.</text>
</comment>
<feature type="transmembrane region" description="Helical" evidence="16">
    <location>
        <begin position="156"/>
        <end position="176"/>
    </location>
</feature>
<feature type="region of interest" description="Disordered" evidence="15">
    <location>
        <begin position="58"/>
        <end position="77"/>
    </location>
</feature>
<dbReference type="Proteomes" id="UP000265427">
    <property type="component" value="Unassembled WGS sequence"/>
</dbReference>
<evidence type="ECO:0000256" key="5">
    <source>
        <dbReference type="ARBA" id="ARBA00022989"/>
    </source>
</evidence>
<dbReference type="InterPro" id="IPR005828">
    <property type="entry name" value="MFS_sugar_transport-like"/>
</dbReference>
<evidence type="ECO:0000256" key="12">
    <source>
        <dbReference type="ARBA" id="ARBA00044710"/>
    </source>
</evidence>
<evidence type="ECO:0000256" key="16">
    <source>
        <dbReference type="SAM" id="Phobius"/>
    </source>
</evidence>
<sequence length="605" mass="64886">MGAQDGLSGSAPPPLEPALLAPASSIQDPPAHESVATPKQIDDDDVYVDITEGGVRGAELSKSGGRTTSYRSLHRTSSRQRLSRLESRIHPEHAKALLPTTALYISVMIALIGSFQTGWLLTQLNYLPFHSAKTCAAIPIAPDTCIMFPGHSKNEWTMTVTGWVVGAALGAVLSSIPADKFGRKKTMFLNAFIMIVGGAVQAIAQDPYVFALGRLFSGIATGTVINVSNVLISEISPCQMRGLFSTGLQVGVALGSLFVTTTHYIIGTGDIAWRFMVGCPIVFGAIQVVLMPLMVQSPVWLVGQGHVDDAALAMKKLYKPTNYEAILNALVSSHEEEQKEVADVKPWAAMVSKKYRLQLIIAILVCASHQITGVNAIMYYSATIFNNAGITDPRVANTIINVIRLISVVVVAKIMDKFKRKTMLITGMSVMAAASGGLVLSLVNSWSALAVTSVGVYIAAWGFSIGPMAWMVAAELFPDYLHANAGSVGTMFTWVSNFFVAVFYPVLASEDSLGNYAFLIFVGILVLLITFIAVVVPETSHKTYVEIASSFGIQEKPHEDDGGHDIWATPRVSHYSAFDEPNHDDKQPDTPPAPDKLAAASTSGP</sequence>
<evidence type="ECO:0000313" key="19">
    <source>
        <dbReference type="EMBL" id="RHY17655.1"/>
    </source>
</evidence>
<reference evidence="24 25" key="1">
    <citation type="submission" date="2018-08" db="EMBL/GenBank/DDBJ databases">
        <title>Aphanomyces genome sequencing and annotation.</title>
        <authorList>
            <person name="Minardi D."/>
            <person name="Oidtmann B."/>
            <person name="Van Der Giezen M."/>
            <person name="Studholme D.J."/>
        </authorList>
    </citation>
    <scope>NUCLEOTIDE SEQUENCE [LARGE SCALE GENOMIC DNA]</scope>
    <source>
        <strain evidence="20 27">D2</strain>
        <strain evidence="23 29">FDL457</strain>
        <strain evidence="18 24">Kv</strain>
        <strain evidence="21 25">SA</strain>
        <strain evidence="22 28">Si</strain>
        <strain evidence="19 26">Yx</strain>
    </source>
</reference>
<feature type="transmembrane region" description="Helical" evidence="16">
    <location>
        <begin position="516"/>
        <end position="536"/>
    </location>
</feature>
<feature type="transmembrane region" description="Helical" evidence="16">
    <location>
        <begin position="243"/>
        <end position="266"/>
    </location>
</feature>
<evidence type="ECO:0000313" key="25">
    <source>
        <dbReference type="Proteomes" id="UP000265716"/>
    </source>
</evidence>
<dbReference type="EMBL" id="QUTC01008731">
    <property type="protein sequence ID" value="RHY42994.1"/>
    <property type="molecule type" value="Genomic_DNA"/>
</dbReference>
<dbReference type="VEuPathDB" id="FungiDB:H257_06769"/>
<evidence type="ECO:0000256" key="1">
    <source>
        <dbReference type="ARBA" id="ARBA00004141"/>
    </source>
</evidence>
<dbReference type="GO" id="GO:0015149">
    <property type="term" value="F:hexose transmembrane transporter activity"/>
    <property type="evidence" value="ECO:0007669"/>
    <property type="project" value="TreeGrafter"/>
</dbReference>
<comment type="catalytic activity">
    <reaction evidence="9">
        <text>D-xylose(out) = D-xylose(in)</text>
        <dbReference type="Rhea" id="RHEA:78427"/>
        <dbReference type="ChEBI" id="CHEBI:53455"/>
    </reaction>
    <physiologicalReaction direction="left-to-right" evidence="9">
        <dbReference type="Rhea" id="RHEA:78428"/>
    </physiologicalReaction>
</comment>
<dbReference type="Proteomes" id="UP000286510">
    <property type="component" value="Unassembled WGS sequence"/>
</dbReference>
<feature type="transmembrane region" description="Helical" evidence="16">
    <location>
        <begin position="210"/>
        <end position="231"/>
    </location>
</feature>
<dbReference type="PANTHER" id="PTHR23503:SF8">
    <property type="entry name" value="FACILITATED GLUCOSE TRANSPORTER PROTEIN 1"/>
    <property type="match status" value="1"/>
</dbReference>
<dbReference type="Proteomes" id="UP000283543">
    <property type="component" value="Unassembled WGS sequence"/>
</dbReference>
<feature type="transmembrane region" description="Helical" evidence="16">
    <location>
        <begin position="449"/>
        <end position="473"/>
    </location>
</feature>
<comment type="catalytic activity">
    <reaction evidence="10">
        <text>D-mannose(out) = D-mannose(in)</text>
        <dbReference type="Rhea" id="RHEA:78391"/>
        <dbReference type="ChEBI" id="CHEBI:4208"/>
    </reaction>
    <physiologicalReaction direction="left-to-right" evidence="10">
        <dbReference type="Rhea" id="RHEA:78392"/>
    </physiologicalReaction>
</comment>
<evidence type="ECO:0000256" key="9">
    <source>
        <dbReference type="ARBA" id="ARBA00044656"/>
    </source>
</evidence>
<evidence type="ECO:0000313" key="27">
    <source>
        <dbReference type="Proteomes" id="UP000266643"/>
    </source>
</evidence>
<evidence type="ECO:0000256" key="13">
    <source>
        <dbReference type="ARBA" id="ARBA00044780"/>
    </source>
</evidence>
<dbReference type="EMBL" id="QUTB01004995">
    <property type="protein sequence ID" value="RHY58329.1"/>
    <property type="molecule type" value="Genomic_DNA"/>
</dbReference>
<evidence type="ECO:0000313" key="23">
    <source>
        <dbReference type="EMBL" id="RHY85057.1"/>
    </source>
</evidence>
<evidence type="ECO:0000313" key="21">
    <source>
        <dbReference type="EMBL" id="RHY42994.1"/>
    </source>
</evidence>
<organism evidence="19 26">
    <name type="scientific">Aphanomyces astaci</name>
    <name type="common">Crayfish plague agent</name>
    <dbReference type="NCBI Taxonomy" id="112090"/>
    <lineage>
        <taxon>Eukaryota</taxon>
        <taxon>Sar</taxon>
        <taxon>Stramenopiles</taxon>
        <taxon>Oomycota</taxon>
        <taxon>Saprolegniomycetes</taxon>
        <taxon>Saprolegniales</taxon>
        <taxon>Verrucalvaceae</taxon>
        <taxon>Aphanomyces</taxon>
    </lineage>
</organism>
<keyword evidence="6 16" id="KW-0472">Membrane</keyword>
<dbReference type="InterPro" id="IPR020846">
    <property type="entry name" value="MFS_dom"/>
</dbReference>
<dbReference type="EMBL" id="QUTF01024405">
    <property type="protein sequence ID" value="RHY85057.1"/>
    <property type="molecule type" value="Genomic_DNA"/>
</dbReference>
<dbReference type="AlphaFoldDB" id="A0A397BHY3"/>
<dbReference type="PROSITE" id="PS50850">
    <property type="entry name" value="MFS"/>
    <property type="match status" value="1"/>
</dbReference>
<comment type="catalytic activity">
    <reaction evidence="7">
        <text>D-galactose(in) = D-galactose(out)</text>
        <dbReference type="Rhea" id="RHEA:34915"/>
        <dbReference type="ChEBI" id="CHEBI:4139"/>
    </reaction>
    <physiologicalReaction direction="right-to-left" evidence="7">
        <dbReference type="Rhea" id="RHEA:34917"/>
    </physiologicalReaction>
</comment>
<feature type="transmembrane region" description="Helical" evidence="16">
    <location>
        <begin position="424"/>
        <end position="443"/>
    </location>
</feature>
<evidence type="ECO:0000256" key="8">
    <source>
        <dbReference type="ARBA" id="ARBA00044648"/>
    </source>
</evidence>
<dbReference type="Proteomes" id="UP000265716">
    <property type="component" value="Unassembled WGS sequence"/>
</dbReference>
<dbReference type="PRINTS" id="PR00171">
    <property type="entry name" value="SUGRTRNSPORT"/>
</dbReference>
<comment type="catalytic activity">
    <reaction evidence="8">
        <text>D-glucose(out) = D-glucose(in)</text>
        <dbReference type="Rhea" id="RHEA:60376"/>
        <dbReference type="ChEBI" id="CHEBI:4167"/>
    </reaction>
    <physiologicalReaction direction="left-to-right" evidence="8">
        <dbReference type="Rhea" id="RHEA:60377"/>
    </physiologicalReaction>
</comment>
<evidence type="ECO:0000256" key="14">
    <source>
        <dbReference type="RuleBase" id="RU003346"/>
    </source>
</evidence>
<evidence type="ECO:0000256" key="2">
    <source>
        <dbReference type="ARBA" id="ARBA00011738"/>
    </source>
</evidence>
<evidence type="ECO:0000313" key="29">
    <source>
        <dbReference type="Proteomes" id="UP000286510"/>
    </source>
</evidence>
<keyword evidence="3 14" id="KW-0813">Transport</keyword>
<feature type="transmembrane region" description="Helical" evidence="16">
    <location>
        <begin position="272"/>
        <end position="295"/>
    </location>
</feature>
<dbReference type="Pfam" id="PF00083">
    <property type="entry name" value="Sugar_tr"/>
    <property type="match status" value="1"/>
</dbReference>
<evidence type="ECO:0000313" key="26">
    <source>
        <dbReference type="Proteomes" id="UP000266239"/>
    </source>
</evidence>
<dbReference type="Proteomes" id="UP000266239">
    <property type="component" value="Unassembled WGS sequence"/>
</dbReference>
<comment type="subcellular location">
    <subcellularLocation>
        <location evidence="1">Membrane</location>
        <topology evidence="1">Multi-pass membrane protein</topology>
    </subcellularLocation>
</comment>
<feature type="region of interest" description="Disordered" evidence="15">
    <location>
        <begin position="576"/>
        <end position="605"/>
    </location>
</feature>